<keyword evidence="1" id="KW-1133">Transmembrane helix</keyword>
<comment type="caution">
    <text evidence="2">The sequence shown here is derived from an EMBL/GenBank/DDBJ whole genome shotgun (WGS) entry which is preliminary data.</text>
</comment>
<dbReference type="EMBL" id="JBHSXX010000001">
    <property type="protein sequence ID" value="MFC6865592.1"/>
    <property type="molecule type" value="Genomic_DNA"/>
</dbReference>
<evidence type="ECO:0000313" key="2">
    <source>
        <dbReference type="EMBL" id="MFC6865592.1"/>
    </source>
</evidence>
<keyword evidence="1" id="KW-0472">Membrane</keyword>
<proteinExistence type="predicted"/>
<reference evidence="3" key="1">
    <citation type="journal article" date="2019" name="Int. J. Syst. Evol. Microbiol.">
        <title>The Global Catalogue of Microorganisms (GCM) 10K type strain sequencing project: providing services to taxonomists for standard genome sequencing and annotation.</title>
        <authorList>
            <consortium name="The Broad Institute Genomics Platform"/>
            <consortium name="The Broad Institute Genome Sequencing Center for Infectious Disease"/>
            <person name="Wu L."/>
            <person name="Ma J."/>
        </authorList>
    </citation>
    <scope>NUCLEOTIDE SEQUENCE [LARGE SCALE GENOMIC DNA]</scope>
    <source>
        <strain evidence="3">KCTC 32255</strain>
    </source>
</reference>
<organism evidence="2 3">
    <name type="scientific">Haloechinothrix salitolerans</name>
    <dbReference type="NCBI Taxonomy" id="926830"/>
    <lineage>
        <taxon>Bacteria</taxon>
        <taxon>Bacillati</taxon>
        <taxon>Actinomycetota</taxon>
        <taxon>Actinomycetes</taxon>
        <taxon>Pseudonocardiales</taxon>
        <taxon>Pseudonocardiaceae</taxon>
        <taxon>Haloechinothrix</taxon>
    </lineage>
</organism>
<dbReference type="RefSeq" id="WP_345391969.1">
    <property type="nucleotide sequence ID" value="NZ_BAABLA010000007.1"/>
</dbReference>
<sequence>MDRQVNGADGRTWTLRSELEWRTPATADDFEHDVAGGYVPAAVMIAVITVFVIVLVAWRPADVIVPSWVVLTIALFALFFPLRWVLRRPWKVVAETDGDPDTEKPSERWVGTVRGMIKVRTEMSRAKQSIEQHSIPEFEGPLRPVE</sequence>
<evidence type="ECO:0000256" key="1">
    <source>
        <dbReference type="SAM" id="Phobius"/>
    </source>
</evidence>
<evidence type="ECO:0000313" key="3">
    <source>
        <dbReference type="Proteomes" id="UP001596337"/>
    </source>
</evidence>
<name>A0ABW2BTS8_9PSEU</name>
<feature type="transmembrane region" description="Helical" evidence="1">
    <location>
        <begin position="38"/>
        <end position="58"/>
    </location>
</feature>
<keyword evidence="1" id="KW-0812">Transmembrane</keyword>
<keyword evidence="3" id="KW-1185">Reference proteome</keyword>
<feature type="transmembrane region" description="Helical" evidence="1">
    <location>
        <begin position="64"/>
        <end position="82"/>
    </location>
</feature>
<accession>A0ABW2BTS8</accession>
<gene>
    <name evidence="2" type="ORF">ACFQGD_00360</name>
</gene>
<protein>
    <submittedName>
        <fullName evidence="2">DUF983 domain-containing protein</fullName>
    </submittedName>
</protein>
<dbReference type="Proteomes" id="UP001596337">
    <property type="component" value="Unassembled WGS sequence"/>
</dbReference>